<organism evidence="1 2">
    <name type="scientific">Paludisphaera borealis</name>
    <dbReference type="NCBI Taxonomy" id="1387353"/>
    <lineage>
        <taxon>Bacteria</taxon>
        <taxon>Pseudomonadati</taxon>
        <taxon>Planctomycetota</taxon>
        <taxon>Planctomycetia</taxon>
        <taxon>Isosphaerales</taxon>
        <taxon>Isosphaeraceae</taxon>
        <taxon>Paludisphaera</taxon>
    </lineage>
</organism>
<accession>A0A1U7CXB9</accession>
<dbReference type="AlphaFoldDB" id="A0A1U7CXB9"/>
<proteinExistence type="predicted"/>
<dbReference type="STRING" id="1387353.BSF38_05118"/>
<dbReference type="KEGG" id="pbor:BSF38_05118"/>
<keyword evidence="2" id="KW-1185">Reference proteome</keyword>
<evidence type="ECO:0000313" key="2">
    <source>
        <dbReference type="Proteomes" id="UP000186309"/>
    </source>
</evidence>
<dbReference type="EMBL" id="CP019082">
    <property type="protein sequence ID" value="APW63546.1"/>
    <property type="molecule type" value="Genomic_DNA"/>
</dbReference>
<evidence type="ECO:0000313" key="1">
    <source>
        <dbReference type="EMBL" id="APW63546.1"/>
    </source>
</evidence>
<dbReference type="Proteomes" id="UP000186309">
    <property type="component" value="Chromosome"/>
</dbReference>
<name>A0A1U7CXB9_9BACT</name>
<dbReference type="RefSeq" id="WP_076349880.1">
    <property type="nucleotide sequence ID" value="NZ_CP019082.1"/>
</dbReference>
<protein>
    <submittedName>
        <fullName evidence="1">Uncharacterized protein</fullName>
    </submittedName>
</protein>
<gene>
    <name evidence="1" type="ORF">BSF38_05118</name>
</gene>
<sequence>MQNRKEAWLTTKAREWELRHQAFDGAYAVDQTVRWYVLTPKDGIGGASEADAVVDFGAGPIPVMDGDEPVKSRTPSGTSCLAYELDDDGVFQPKVVVDDEGGIQLVRYDVYNWSVNGISGNAFMRTEVVGGRHFLVNAECPPPPDEGE</sequence>
<reference evidence="2" key="1">
    <citation type="submission" date="2016-12" db="EMBL/GenBank/DDBJ databases">
        <title>Comparative genomics of four Isosphaeraceae planctomycetes: a common pool of plasmids and glycoside hydrolase genes.</title>
        <authorList>
            <person name="Ivanova A."/>
        </authorList>
    </citation>
    <scope>NUCLEOTIDE SEQUENCE [LARGE SCALE GENOMIC DNA]</scope>
    <source>
        <strain evidence="2">PX4</strain>
    </source>
</reference>